<dbReference type="GO" id="GO:0005829">
    <property type="term" value="C:cytosol"/>
    <property type="evidence" value="ECO:0007669"/>
    <property type="project" value="TreeGrafter"/>
</dbReference>
<feature type="region of interest" description="Disordered" evidence="2">
    <location>
        <begin position="976"/>
        <end position="995"/>
    </location>
</feature>
<feature type="region of interest" description="Disordered" evidence="2">
    <location>
        <begin position="1015"/>
        <end position="1054"/>
    </location>
</feature>
<evidence type="ECO:0000313" key="4">
    <source>
        <dbReference type="Proteomes" id="UP000054937"/>
    </source>
</evidence>
<dbReference type="PANTHER" id="PTHR43215:SF14">
    <property type="entry name" value="RADIAL SPOKE HEAD 1 HOMOLOG"/>
    <property type="match status" value="1"/>
</dbReference>
<comment type="caution">
    <text evidence="3">The sequence shown here is derived from an EMBL/GenBank/DDBJ whole genome shotgun (WGS) entry which is preliminary data.</text>
</comment>
<organism evidence="3 4">
    <name type="scientific">Pseudocohnilembus persalinus</name>
    <name type="common">Ciliate</name>
    <dbReference type="NCBI Taxonomy" id="266149"/>
    <lineage>
        <taxon>Eukaryota</taxon>
        <taxon>Sar</taxon>
        <taxon>Alveolata</taxon>
        <taxon>Ciliophora</taxon>
        <taxon>Intramacronucleata</taxon>
        <taxon>Oligohymenophorea</taxon>
        <taxon>Scuticociliatia</taxon>
        <taxon>Philasterida</taxon>
        <taxon>Pseudocohnilembidae</taxon>
        <taxon>Pseudocohnilembus</taxon>
    </lineage>
</organism>
<feature type="compositionally biased region" description="Low complexity" evidence="2">
    <location>
        <begin position="632"/>
        <end position="660"/>
    </location>
</feature>
<dbReference type="SMART" id="SM00698">
    <property type="entry name" value="MORN"/>
    <property type="match status" value="11"/>
</dbReference>
<feature type="compositionally biased region" description="Low complexity" evidence="2">
    <location>
        <begin position="976"/>
        <end position="994"/>
    </location>
</feature>
<dbReference type="EMBL" id="LDAU01000090">
    <property type="protein sequence ID" value="KRX06987.1"/>
    <property type="molecule type" value="Genomic_DNA"/>
</dbReference>
<dbReference type="OMA" id="QVVTDQK"/>
<evidence type="ECO:0000256" key="1">
    <source>
        <dbReference type="ARBA" id="ARBA00022737"/>
    </source>
</evidence>
<feature type="region of interest" description="Disordered" evidence="2">
    <location>
        <begin position="612"/>
        <end position="662"/>
    </location>
</feature>
<dbReference type="Pfam" id="PF02493">
    <property type="entry name" value="MORN"/>
    <property type="match status" value="11"/>
</dbReference>
<keyword evidence="1" id="KW-0677">Repeat</keyword>
<sequence length="1408" mass="164569">MSHVYINKLKQIKSQNSLNKSGIKSQRQLNDGKFKIDQNIKKIKEYIEFLRNIKTGKEGQDFFEIRYSPFKSQYLPVNFFDYTKKNYNHNTGTLNFMESSAQTTNNNNNVIYNKDQKQNIYIDNSQNKLKKFKNGIYYGQIQDDKRHGFGIFIQFNGRIYEGQWEMNEKSGLGYYIFIEGQVYDGEFKNGKKFGHGKLTWQNGDSYEGFWENNKKHGQGIWRSMNGEMYEGNWSNDKGDGQGHHVWKNGDSYHGEFKNSLKHGKGEEFFNNGDYYIGEYRHGFPEGKGEYYWADGSYYKGDFEKGLRHGNGLWKSNINNENDCNTYQGQFVHDERSGKGEFVWSTGNRYEGDFYKNQRNGKGKMVWQDGSYYEGDWKDGMYEGFGIFQAPNQKQLKGPFIKNQFVGTVPPSPKQTKDAQCDIAFPNKMVSTFTETEQKKYKTAKVETEQKKFKDADVGTEQKNYKNAQVVTDQKTYKNAQVVTDQKTYKNAQMETEQKIYKNAQIETEQKKYKNAQMETEQKQFKNVEIETEKEKPKQVLNAAIGTDSVRKLDMEAQVDSDLSRLNRIKTQTEHQDDSYDCYKKCDYRDVDQSQLENGKKLLTESQLDEIKEQFTKEEDKPSKIKRQRGRTQSSVSLQQIQNQQQSQNSQQEQEQSQPEQFLEEDSYYSADFQKKVAKKKKKQKKIKPQKRDKSWSEVILDDKLKFLKNSHNQSKSLTKRSKRNLTASFSLQKPKPFVAGSIIVQKIPEDQIPGTKSQTMKNSQILGKSMLSKKSKINNKSKSQFQSNHSLLDSYLGLKSQYQHFYELQCQNKNDNIDNLNEGNNKETAQPKEKAKKIKNMQFFSTSPNRTIKTKKNFKVDKYDLLKFSNRMFMPCHKKEIKLLNEKKDKFKQQFIEIKQGEKKLQTKQEKQALKESLKKYNTIQSFDSKQQKKLVKEQIQIRKNPEKVVEKQLVKNEMKKLKQSQIKVAQKNNQMRNNNFDNNQNNTNNNNSNFYERQTNISLYSPTTNQIFDHNNSLNWNTHQNQNQNYNQQTSNDTENTLKANDFTPNETNNKKLRSITHAKTPNNKNQQLVFNSNKSNKILNNNNYNKSSLPNDSFFDPYSQQLVKTSRKIRPQSFHHQVTLNSKIYNRNQSFNDIDAKNNTYQNKNSKFLTIEPELYGKDLVINNTHKNSITTTNINSARPPILPKTLKNNRKLIQDHMKTVNHEKIGNINIKGGEKDNYNQQKNKSLDTKSILNNTFNTRKKSQIKQIQTKDNLSMYMLNGQNNKIYNQNINFMSQNSSLISNNNNNINNSGYKNKTINAKNLSLQQQQEYQLQNSFQLPRRSSFAQKVLSYNGYQNGSLNQSEIKHNDSVLGKSFLDNSQFVKDNKILIDEYQNKLFKDSGKKASTSKNQSGIYYPQIIKN</sequence>
<dbReference type="Proteomes" id="UP000054937">
    <property type="component" value="Unassembled WGS sequence"/>
</dbReference>
<evidence type="ECO:0000256" key="2">
    <source>
        <dbReference type="SAM" id="MobiDB-lite"/>
    </source>
</evidence>
<dbReference type="InterPro" id="IPR003409">
    <property type="entry name" value="MORN"/>
</dbReference>
<dbReference type="SUPFAM" id="SSF82185">
    <property type="entry name" value="Histone H3 K4-specific methyltransferase SET7/9 N-terminal domain"/>
    <property type="match status" value="3"/>
</dbReference>
<dbReference type="InParanoid" id="A0A0V0QXL5"/>
<dbReference type="PANTHER" id="PTHR43215">
    <property type="entry name" value="RADIAL SPOKE HEAD 1 HOMOLOG"/>
    <property type="match status" value="1"/>
</dbReference>
<dbReference type="Gene3D" id="2.20.110.10">
    <property type="entry name" value="Histone H3 K4-specific methyltransferase SET7/9 N-terminal domain"/>
    <property type="match status" value="5"/>
</dbReference>
<feature type="compositionally biased region" description="Polar residues" evidence="2">
    <location>
        <begin position="1040"/>
        <end position="1053"/>
    </location>
</feature>
<protein>
    <recommendedName>
        <fullName evidence="5">MORN motif</fullName>
    </recommendedName>
</protein>
<proteinExistence type="predicted"/>
<feature type="compositionally biased region" description="Low complexity" evidence="2">
    <location>
        <begin position="1020"/>
        <end position="1039"/>
    </location>
</feature>
<accession>A0A0V0QXL5</accession>
<reference evidence="3 4" key="1">
    <citation type="journal article" date="2015" name="Sci. Rep.">
        <title>Genome of the facultative scuticociliatosis pathogen Pseudocohnilembus persalinus provides insight into its virulence through horizontal gene transfer.</title>
        <authorList>
            <person name="Xiong J."/>
            <person name="Wang G."/>
            <person name="Cheng J."/>
            <person name="Tian M."/>
            <person name="Pan X."/>
            <person name="Warren A."/>
            <person name="Jiang C."/>
            <person name="Yuan D."/>
            <person name="Miao W."/>
        </authorList>
    </citation>
    <scope>NUCLEOTIDE SEQUENCE [LARGE SCALE GENOMIC DNA]</scope>
    <source>
        <strain evidence="3">36N120E</strain>
    </source>
</reference>
<evidence type="ECO:0008006" key="5">
    <source>
        <dbReference type="Google" id="ProtNLM"/>
    </source>
</evidence>
<evidence type="ECO:0000313" key="3">
    <source>
        <dbReference type="EMBL" id="KRX06987.1"/>
    </source>
</evidence>
<name>A0A0V0QXL5_PSEPJ</name>
<feature type="compositionally biased region" description="Basic and acidic residues" evidence="2">
    <location>
        <begin position="612"/>
        <end position="622"/>
    </location>
</feature>
<gene>
    <name evidence="3" type="ORF">PPERSA_07150</name>
</gene>
<keyword evidence="4" id="KW-1185">Reference proteome</keyword>